<evidence type="ECO:0000259" key="2">
    <source>
        <dbReference type="PROSITE" id="PS50943"/>
    </source>
</evidence>
<dbReference type="InterPro" id="IPR001387">
    <property type="entry name" value="Cro/C1-type_HTH"/>
</dbReference>
<dbReference type="CDD" id="cd00093">
    <property type="entry name" value="HTH_XRE"/>
    <property type="match status" value="1"/>
</dbReference>
<comment type="caution">
    <text evidence="3">The sequence shown here is derived from an EMBL/GenBank/DDBJ whole genome shotgun (WGS) entry which is preliminary data.</text>
</comment>
<proteinExistence type="predicted"/>
<dbReference type="InterPro" id="IPR050807">
    <property type="entry name" value="TransReg_Diox_bact_type"/>
</dbReference>
<name>A0A4R5DHS2_9ACTN</name>
<keyword evidence="4" id="KW-1185">Reference proteome</keyword>
<dbReference type="OrthoDB" id="73827at2"/>
<dbReference type="GO" id="GO:0005829">
    <property type="term" value="C:cytosol"/>
    <property type="evidence" value="ECO:0007669"/>
    <property type="project" value="TreeGrafter"/>
</dbReference>
<dbReference type="EMBL" id="SMKZ01000010">
    <property type="protein sequence ID" value="TDE11480.1"/>
    <property type="molecule type" value="Genomic_DNA"/>
</dbReference>
<evidence type="ECO:0000256" key="1">
    <source>
        <dbReference type="ARBA" id="ARBA00023125"/>
    </source>
</evidence>
<organism evidence="3 4">
    <name type="scientific">Jiangella asiatica</name>
    <dbReference type="NCBI Taxonomy" id="2530372"/>
    <lineage>
        <taxon>Bacteria</taxon>
        <taxon>Bacillati</taxon>
        <taxon>Actinomycetota</taxon>
        <taxon>Actinomycetes</taxon>
        <taxon>Jiangellales</taxon>
        <taxon>Jiangellaceae</taxon>
        <taxon>Jiangella</taxon>
    </lineage>
</organism>
<dbReference type="Gene3D" id="1.10.260.40">
    <property type="entry name" value="lambda repressor-like DNA-binding domains"/>
    <property type="match status" value="1"/>
</dbReference>
<dbReference type="SMART" id="SM00530">
    <property type="entry name" value="HTH_XRE"/>
    <property type="match status" value="1"/>
</dbReference>
<dbReference type="Gene3D" id="2.60.120.10">
    <property type="entry name" value="Jelly Rolls"/>
    <property type="match status" value="1"/>
</dbReference>
<protein>
    <submittedName>
        <fullName evidence="3">XRE family transcriptional regulator</fullName>
    </submittedName>
</protein>
<dbReference type="CDD" id="cd02209">
    <property type="entry name" value="cupin_XRE_C"/>
    <property type="match status" value="1"/>
</dbReference>
<evidence type="ECO:0000313" key="4">
    <source>
        <dbReference type="Proteomes" id="UP000294739"/>
    </source>
</evidence>
<dbReference type="InterPro" id="IPR014710">
    <property type="entry name" value="RmlC-like_jellyroll"/>
</dbReference>
<dbReference type="PANTHER" id="PTHR46797">
    <property type="entry name" value="HTH-TYPE TRANSCRIPTIONAL REGULATOR"/>
    <property type="match status" value="1"/>
</dbReference>
<dbReference type="InterPro" id="IPR010982">
    <property type="entry name" value="Lambda_DNA-bd_dom_sf"/>
</dbReference>
<feature type="domain" description="HTH cro/C1-type" evidence="2">
    <location>
        <begin position="16"/>
        <end position="70"/>
    </location>
</feature>
<dbReference type="RefSeq" id="WP_131893726.1">
    <property type="nucleotide sequence ID" value="NZ_SMKZ01000010.1"/>
</dbReference>
<dbReference type="PROSITE" id="PS50943">
    <property type="entry name" value="HTH_CROC1"/>
    <property type="match status" value="1"/>
</dbReference>
<accession>A0A4R5DHS2</accession>
<dbReference type="GO" id="GO:0003677">
    <property type="term" value="F:DNA binding"/>
    <property type="evidence" value="ECO:0007669"/>
    <property type="project" value="UniProtKB-KW"/>
</dbReference>
<dbReference type="GO" id="GO:0003700">
    <property type="term" value="F:DNA-binding transcription factor activity"/>
    <property type="evidence" value="ECO:0007669"/>
    <property type="project" value="TreeGrafter"/>
</dbReference>
<dbReference type="Proteomes" id="UP000294739">
    <property type="component" value="Unassembled WGS sequence"/>
</dbReference>
<gene>
    <name evidence="3" type="ORF">E1269_09450</name>
</gene>
<reference evidence="3 4" key="1">
    <citation type="submission" date="2019-03" db="EMBL/GenBank/DDBJ databases">
        <title>Draft genome sequences of novel Actinobacteria.</title>
        <authorList>
            <person name="Sahin N."/>
            <person name="Ay H."/>
            <person name="Saygin H."/>
        </authorList>
    </citation>
    <scope>NUCLEOTIDE SEQUENCE [LARGE SCALE GENOMIC DNA]</scope>
    <source>
        <strain evidence="3 4">5K138</strain>
    </source>
</reference>
<dbReference type="SUPFAM" id="SSF51182">
    <property type="entry name" value="RmlC-like cupins"/>
    <property type="match status" value="1"/>
</dbReference>
<sequence length="198" mass="21004">MARPDDDLTRALRAQLRAIRQARGLSLDALAAASGVSRSMISDVERGAKLPTVLVLARLATALGVTVSRLLGEDRPGDVVVVPAAVQPAVTDRAGWQRRILSPSLPGVEFEFIRTTVPARVVVGEFAAHAPGSREYVAVESGELTVTLDRAEHQLGAGDAIYYAGDRVHAFANPGGAECVYYTVMHVAGHHDAVKETS</sequence>
<dbReference type="InterPro" id="IPR011051">
    <property type="entry name" value="RmlC_Cupin_sf"/>
</dbReference>
<dbReference type="Pfam" id="PF07883">
    <property type="entry name" value="Cupin_2"/>
    <property type="match status" value="1"/>
</dbReference>
<dbReference type="SUPFAM" id="SSF47413">
    <property type="entry name" value="lambda repressor-like DNA-binding domains"/>
    <property type="match status" value="1"/>
</dbReference>
<dbReference type="Pfam" id="PF01381">
    <property type="entry name" value="HTH_3"/>
    <property type="match status" value="1"/>
</dbReference>
<keyword evidence="1" id="KW-0238">DNA-binding</keyword>
<dbReference type="InterPro" id="IPR013096">
    <property type="entry name" value="Cupin_2"/>
</dbReference>
<dbReference type="AlphaFoldDB" id="A0A4R5DHS2"/>
<evidence type="ECO:0000313" key="3">
    <source>
        <dbReference type="EMBL" id="TDE11480.1"/>
    </source>
</evidence>
<dbReference type="PANTHER" id="PTHR46797:SF10">
    <property type="entry name" value="BLR1115 PROTEIN"/>
    <property type="match status" value="1"/>
</dbReference>
<dbReference type="InParanoid" id="A0A4R5DHS2"/>